<dbReference type="RefSeq" id="WP_394471033.1">
    <property type="nucleotide sequence ID" value="NZ_JBIGHY010000004.1"/>
</dbReference>
<evidence type="ECO:0000256" key="1">
    <source>
        <dbReference type="SAM" id="SignalP"/>
    </source>
</evidence>
<keyword evidence="4" id="KW-1185">Reference proteome</keyword>
<dbReference type="InterPro" id="IPR025392">
    <property type="entry name" value="DUF4124"/>
</dbReference>
<feature type="signal peptide" evidence="1">
    <location>
        <begin position="1"/>
        <end position="22"/>
    </location>
</feature>
<comment type="caution">
    <text evidence="3">The sequence shown here is derived from an EMBL/GenBank/DDBJ whole genome shotgun (WGS) entry which is preliminary data.</text>
</comment>
<dbReference type="Pfam" id="PF13511">
    <property type="entry name" value="DUF4124"/>
    <property type="match status" value="1"/>
</dbReference>
<accession>A0ABW7ENA9</accession>
<keyword evidence="1" id="KW-0732">Signal</keyword>
<evidence type="ECO:0000259" key="2">
    <source>
        <dbReference type="Pfam" id="PF13511"/>
    </source>
</evidence>
<sequence length="156" mass="17528">MKLQNLSCLFVALAGLSGSVFSQHLPAPSRTVFKCEKDGRVHYSDEPCAAAKRLQVEPTRGMTSTGNERPGADVRREQFDEQMGDALRPLTGKDHPQFEVARKRVYLRPAVQRECAALDFSLPQAEASERVARDGELAEVQATLLKQRRRFRELKC</sequence>
<dbReference type="EMBL" id="JBIGHY010000004">
    <property type="protein sequence ID" value="MFG6414972.1"/>
    <property type="molecule type" value="Genomic_DNA"/>
</dbReference>
<protein>
    <submittedName>
        <fullName evidence="3">DUF4124 domain-containing protein</fullName>
    </submittedName>
</protein>
<organism evidence="3 4">
    <name type="scientific">Pelomonas dachongensis</name>
    <dbReference type="NCBI Taxonomy" id="3299029"/>
    <lineage>
        <taxon>Bacteria</taxon>
        <taxon>Pseudomonadati</taxon>
        <taxon>Pseudomonadota</taxon>
        <taxon>Betaproteobacteria</taxon>
        <taxon>Burkholderiales</taxon>
        <taxon>Sphaerotilaceae</taxon>
        <taxon>Roseateles</taxon>
    </lineage>
</organism>
<dbReference type="Proteomes" id="UP001606300">
    <property type="component" value="Unassembled WGS sequence"/>
</dbReference>
<feature type="chain" id="PRO_5045616534" evidence="1">
    <location>
        <begin position="23"/>
        <end position="156"/>
    </location>
</feature>
<reference evidence="3 4" key="1">
    <citation type="submission" date="2024-09" db="EMBL/GenBank/DDBJ databases">
        <title>Novel species of the genus Pelomonas and Roseateles isolated from streams.</title>
        <authorList>
            <person name="Lu H."/>
        </authorList>
    </citation>
    <scope>NUCLEOTIDE SEQUENCE [LARGE SCALE GENOMIC DNA]</scope>
    <source>
        <strain evidence="3 4">DC23W</strain>
    </source>
</reference>
<gene>
    <name evidence="3" type="ORF">ACG02S_13815</name>
</gene>
<proteinExistence type="predicted"/>
<evidence type="ECO:0000313" key="3">
    <source>
        <dbReference type="EMBL" id="MFG6414972.1"/>
    </source>
</evidence>
<feature type="domain" description="DUF4124" evidence="2">
    <location>
        <begin position="29"/>
        <end position="60"/>
    </location>
</feature>
<name>A0ABW7ENA9_9BURK</name>
<evidence type="ECO:0000313" key="4">
    <source>
        <dbReference type="Proteomes" id="UP001606300"/>
    </source>
</evidence>